<dbReference type="EMBL" id="CP001619">
    <property type="protein sequence ID" value="ACT91812.1"/>
    <property type="molecule type" value="Genomic_DNA"/>
</dbReference>
<feature type="compositionally biased region" description="Basic and acidic residues" evidence="1">
    <location>
        <begin position="1"/>
        <end position="25"/>
    </location>
</feature>
<evidence type="ECO:0000313" key="2">
    <source>
        <dbReference type="EMBL" id="ACT91812.1"/>
    </source>
</evidence>
<name>C6W078_DYAFD</name>
<evidence type="ECO:0000256" key="1">
    <source>
        <dbReference type="SAM" id="MobiDB-lite"/>
    </source>
</evidence>
<protein>
    <submittedName>
        <fullName evidence="2">Uncharacterized protein</fullName>
    </submittedName>
</protein>
<accession>C6W078</accession>
<dbReference type="AlphaFoldDB" id="C6W078"/>
<sequence length="37" mass="4225">MAKGKNLDKGSTKKEATKSLKEKRADKKAKKDNKKEY</sequence>
<dbReference type="Proteomes" id="UP000002011">
    <property type="component" value="Chromosome"/>
</dbReference>
<dbReference type="HOGENOM" id="CLU_213142_2_1_10"/>
<evidence type="ECO:0000313" key="3">
    <source>
        <dbReference type="Proteomes" id="UP000002011"/>
    </source>
</evidence>
<dbReference type="KEGG" id="dfe:Dfer_0547"/>
<feature type="region of interest" description="Disordered" evidence="1">
    <location>
        <begin position="1"/>
        <end position="37"/>
    </location>
</feature>
<feature type="compositionally biased region" description="Basic residues" evidence="1">
    <location>
        <begin position="26"/>
        <end position="37"/>
    </location>
</feature>
<reference evidence="2 3" key="1">
    <citation type="journal article" date="2009" name="Stand. Genomic Sci.">
        <title>Complete genome sequence of Dyadobacter fermentans type strain (NS114).</title>
        <authorList>
            <person name="Lang E."/>
            <person name="Lapidus A."/>
            <person name="Chertkov O."/>
            <person name="Brettin T."/>
            <person name="Detter J.C."/>
            <person name="Han C."/>
            <person name="Copeland A."/>
            <person name="Glavina Del Rio T."/>
            <person name="Nolan M."/>
            <person name="Chen F."/>
            <person name="Lucas S."/>
            <person name="Tice H."/>
            <person name="Cheng J.F."/>
            <person name="Land M."/>
            <person name="Hauser L."/>
            <person name="Chang Y.J."/>
            <person name="Jeffries C.D."/>
            <person name="Kopitz M."/>
            <person name="Bruce D."/>
            <person name="Goodwin L."/>
            <person name="Pitluck S."/>
            <person name="Ovchinnikova G."/>
            <person name="Pati A."/>
            <person name="Ivanova N."/>
            <person name="Mavrommatis K."/>
            <person name="Chen A."/>
            <person name="Palaniappan K."/>
            <person name="Chain P."/>
            <person name="Bristow J."/>
            <person name="Eisen J.A."/>
            <person name="Markowitz V."/>
            <person name="Hugenholtz P."/>
            <person name="Goker M."/>
            <person name="Rohde M."/>
            <person name="Kyrpides N.C."/>
            <person name="Klenk H.P."/>
        </authorList>
    </citation>
    <scope>NUCLEOTIDE SEQUENCE [LARGE SCALE GENOMIC DNA]</scope>
    <source>
        <strain evidence="3">ATCC 700827 / DSM 18053 / CIP 107007 / KCTC 52180 / NS114</strain>
    </source>
</reference>
<dbReference type="STRING" id="471854.Dfer_0547"/>
<proteinExistence type="predicted"/>
<gene>
    <name evidence="2" type="ordered locus">Dfer_0547</name>
</gene>
<organism evidence="2 3">
    <name type="scientific">Dyadobacter fermentans (strain ATCC 700827 / DSM 18053 / CIP 107007 / KCTC 52180 / NS114)</name>
    <dbReference type="NCBI Taxonomy" id="471854"/>
    <lineage>
        <taxon>Bacteria</taxon>
        <taxon>Pseudomonadati</taxon>
        <taxon>Bacteroidota</taxon>
        <taxon>Cytophagia</taxon>
        <taxon>Cytophagales</taxon>
        <taxon>Spirosomataceae</taxon>
        <taxon>Dyadobacter</taxon>
    </lineage>
</organism>
<keyword evidence="3" id="KW-1185">Reference proteome</keyword>